<comment type="caution">
    <text evidence="1">The sequence shown here is derived from an EMBL/GenBank/DDBJ whole genome shotgun (WGS) entry which is preliminary data.</text>
</comment>
<evidence type="ECO:0000313" key="1">
    <source>
        <dbReference type="EMBL" id="GAA0948661.1"/>
    </source>
</evidence>
<dbReference type="EMBL" id="BAAAHK010000011">
    <property type="protein sequence ID" value="GAA0948661.1"/>
    <property type="molecule type" value="Genomic_DNA"/>
</dbReference>
<keyword evidence="2" id="KW-1185">Reference proteome</keyword>
<dbReference type="Proteomes" id="UP001500542">
    <property type="component" value="Unassembled WGS sequence"/>
</dbReference>
<evidence type="ECO:0000313" key="2">
    <source>
        <dbReference type="Proteomes" id="UP001500542"/>
    </source>
</evidence>
<protein>
    <submittedName>
        <fullName evidence="1">Uncharacterized protein</fullName>
    </submittedName>
</protein>
<gene>
    <name evidence="1" type="ORF">GCM10009554_46500</name>
</gene>
<sequence length="54" mass="6151">MTKNKPAGTPTPCQPWCNPSKHLLCGGPLCCRHLYEKPRPARKTRTKLFTRSGW</sequence>
<accession>A0ABN1QX41</accession>
<organism evidence="1 2">
    <name type="scientific">Kribbella koreensis</name>
    <dbReference type="NCBI Taxonomy" id="57909"/>
    <lineage>
        <taxon>Bacteria</taxon>
        <taxon>Bacillati</taxon>
        <taxon>Actinomycetota</taxon>
        <taxon>Actinomycetes</taxon>
        <taxon>Propionibacteriales</taxon>
        <taxon>Kribbellaceae</taxon>
        <taxon>Kribbella</taxon>
    </lineage>
</organism>
<proteinExistence type="predicted"/>
<name>A0ABN1QX41_9ACTN</name>
<reference evidence="1 2" key="1">
    <citation type="journal article" date="2019" name="Int. J. Syst. Evol. Microbiol.">
        <title>The Global Catalogue of Microorganisms (GCM) 10K type strain sequencing project: providing services to taxonomists for standard genome sequencing and annotation.</title>
        <authorList>
            <consortium name="The Broad Institute Genomics Platform"/>
            <consortium name="The Broad Institute Genome Sequencing Center for Infectious Disease"/>
            <person name="Wu L."/>
            <person name="Ma J."/>
        </authorList>
    </citation>
    <scope>NUCLEOTIDE SEQUENCE [LARGE SCALE GENOMIC DNA]</scope>
    <source>
        <strain evidence="1 2">JCM 10977</strain>
    </source>
</reference>